<dbReference type="Gene3D" id="1.10.150.240">
    <property type="entry name" value="Putative phosphatase, domain 2"/>
    <property type="match status" value="1"/>
</dbReference>
<evidence type="ECO:0000256" key="1">
    <source>
        <dbReference type="ARBA" id="ARBA00022801"/>
    </source>
</evidence>
<dbReference type="SFLD" id="SFLDG01135">
    <property type="entry name" value="C1.5.6:_HAD__Beta-PGM__Phospha"/>
    <property type="match status" value="1"/>
</dbReference>
<dbReference type="Proteomes" id="UP000318937">
    <property type="component" value="Unassembled WGS sequence"/>
</dbReference>
<dbReference type="InterPro" id="IPR023198">
    <property type="entry name" value="PGP-like_dom2"/>
</dbReference>
<dbReference type="GO" id="GO:0008967">
    <property type="term" value="F:phosphoglycolate phosphatase activity"/>
    <property type="evidence" value="ECO:0007669"/>
    <property type="project" value="TreeGrafter"/>
</dbReference>
<name>A0A544TM52_9BACI</name>
<dbReference type="InterPro" id="IPR041492">
    <property type="entry name" value="HAD_2"/>
</dbReference>
<evidence type="ECO:0000256" key="2">
    <source>
        <dbReference type="ARBA" id="ARBA00022842"/>
    </source>
</evidence>
<keyword evidence="4" id="KW-1185">Reference proteome</keyword>
<reference evidence="3 4" key="1">
    <citation type="submission" date="2019-05" db="EMBL/GenBank/DDBJ databases">
        <title>Psychrobacillus vulpis sp. nov., a new species isolated from feces of a red fox that inhabits in The Tablas de Daimiel Natural Park, Albacete, Spain.</title>
        <authorList>
            <person name="Rodriguez M."/>
            <person name="Reina J.C."/>
            <person name="Bejar V."/>
            <person name="Llamas I."/>
        </authorList>
    </citation>
    <scope>NUCLEOTIDE SEQUENCE [LARGE SCALE GENOMIC DNA]</scope>
    <source>
        <strain evidence="3 4">NHI-2</strain>
    </source>
</reference>
<keyword evidence="2" id="KW-0460">Magnesium</keyword>
<keyword evidence="1 3" id="KW-0378">Hydrolase</keyword>
<dbReference type="EMBL" id="VDGG01000002">
    <property type="protein sequence ID" value="TQR18531.1"/>
    <property type="molecule type" value="Genomic_DNA"/>
</dbReference>
<organism evidence="3 4">
    <name type="scientific">Psychrobacillus soli</name>
    <dbReference type="NCBI Taxonomy" id="1543965"/>
    <lineage>
        <taxon>Bacteria</taxon>
        <taxon>Bacillati</taxon>
        <taxon>Bacillota</taxon>
        <taxon>Bacilli</taxon>
        <taxon>Bacillales</taxon>
        <taxon>Bacillaceae</taxon>
        <taxon>Psychrobacillus</taxon>
    </lineage>
</organism>
<dbReference type="SFLD" id="SFLDS00003">
    <property type="entry name" value="Haloacid_Dehalogenase"/>
    <property type="match status" value="1"/>
</dbReference>
<dbReference type="PANTHER" id="PTHR43434:SF1">
    <property type="entry name" value="PHOSPHOGLYCOLATE PHOSPHATASE"/>
    <property type="match status" value="1"/>
</dbReference>
<dbReference type="InterPro" id="IPR023214">
    <property type="entry name" value="HAD_sf"/>
</dbReference>
<dbReference type="OrthoDB" id="9792518at2"/>
<dbReference type="Gene3D" id="3.40.50.1000">
    <property type="entry name" value="HAD superfamily/HAD-like"/>
    <property type="match status" value="1"/>
</dbReference>
<dbReference type="SUPFAM" id="SSF56784">
    <property type="entry name" value="HAD-like"/>
    <property type="match status" value="1"/>
</dbReference>
<protein>
    <submittedName>
        <fullName evidence="3">HAD family hydrolase</fullName>
    </submittedName>
</protein>
<dbReference type="PRINTS" id="PR00413">
    <property type="entry name" value="HADHALOGNASE"/>
</dbReference>
<proteinExistence type="predicted"/>
<dbReference type="NCBIfam" id="TIGR01549">
    <property type="entry name" value="HAD-SF-IA-v1"/>
    <property type="match status" value="1"/>
</dbReference>
<gene>
    <name evidence="3" type="ORF">FG383_01380</name>
</gene>
<dbReference type="AlphaFoldDB" id="A0A544TM52"/>
<dbReference type="NCBIfam" id="TIGR01509">
    <property type="entry name" value="HAD-SF-IA-v3"/>
    <property type="match status" value="1"/>
</dbReference>
<dbReference type="PANTHER" id="PTHR43434">
    <property type="entry name" value="PHOSPHOGLYCOLATE PHOSPHATASE"/>
    <property type="match status" value="1"/>
</dbReference>
<dbReference type="InterPro" id="IPR050155">
    <property type="entry name" value="HAD-like_hydrolase_sf"/>
</dbReference>
<dbReference type="InterPro" id="IPR036412">
    <property type="entry name" value="HAD-like_sf"/>
</dbReference>
<dbReference type="RefSeq" id="WP_142605055.1">
    <property type="nucleotide sequence ID" value="NZ_VDGG01000002.1"/>
</dbReference>
<evidence type="ECO:0000313" key="4">
    <source>
        <dbReference type="Proteomes" id="UP000318937"/>
    </source>
</evidence>
<comment type="caution">
    <text evidence="3">The sequence shown here is derived from an EMBL/GenBank/DDBJ whole genome shotgun (WGS) entry which is preliminary data.</text>
</comment>
<accession>A0A544TM52</accession>
<evidence type="ECO:0000313" key="3">
    <source>
        <dbReference type="EMBL" id="TQR18531.1"/>
    </source>
</evidence>
<sequence>MKAIIFDFDGTLANTLPICYYAFQSVFKEFDNKNLSPEDIRAMFGPSETGIIRENLIHPNKEEAIELYYEKYLEKHVQLVERNSEVDDLLKIIKEKGCQLAIVTGKARRSLEISLKALQMDNLFDVIVTGDDVIEPKPHPEGILKVLSLLDLNKEDAMFVGDSEADVVAGVSAGVLTIGVQWLDVYQTADFITQPNQIMKEVKHFKQLLNEFTIQSRL</sequence>
<dbReference type="Pfam" id="PF13419">
    <property type="entry name" value="HAD_2"/>
    <property type="match status" value="1"/>
</dbReference>
<dbReference type="InterPro" id="IPR006439">
    <property type="entry name" value="HAD-SF_hydro_IA"/>
</dbReference>
<dbReference type="GO" id="GO:0006281">
    <property type="term" value="P:DNA repair"/>
    <property type="evidence" value="ECO:0007669"/>
    <property type="project" value="TreeGrafter"/>
</dbReference>
<dbReference type="SFLD" id="SFLDG01129">
    <property type="entry name" value="C1.5:_HAD__Beta-PGM__Phosphata"/>
    <property type="match status" value="1"/>
</dbReference>